<dbReference type="eggNOG" id="COG1219">
    <property type="taxonomic scope" value="Bacteria"/>
</dbReference>
<evidence type="ECO:0000256" key="3">
    <source>
        <dbReference type="ARBA" id="ARBA00022833"/>
    </source>
</evidence>
<dbReference type="GO" id="GO:0008233">
    <property type="term" value="F:peptidase activity"/>
    <property type="evidence" value="ECO:0007669"/>
    <property type="project" value="UniProtKB-KW"/>
</dbReference>
<dbReference type="Gene3D" id="6.20.220.10">
    <property type="entry name" value="ClpX chaperone, C4-type zinc finger domain"/>
    <property type="match status" value="1"/>
</dbReference>
<evidence type="ECO:0000259" key="8">
    <source>
        <dbReference type="PROSITE" id="PS51902"/>
    </source>
</evidence>
<dbReference type="FunFam" id="1.10.8.60:FF:000002">
    <property type="entry name" value="ATP-dependent Clp protease ATP-binding subunit ClpX"/>
    <property type="match status" value="1"/>
</dbReference>
<evidence type="ECO:0000256" key="7">
    <source>
        <dbReference type="PROSITE-ProRule" id="PRU01250"/>
    </source>
</evidence>
<comment type="function">
    <text evidence="6">ATP-dependent specificity component of the Clp protease. It directs the protease to specific substrates. Can perform chaperone functions in the absence of ClpP.</text>
</comment>
<keyword evidence="10" id="KW-1185">Reference proteome</keyword>
<dbReference type="PANTHER" id="PTHR48102:SF7">
    <property type="entry name" value="ATP-DEPENDENT CLP PROTEASE ATP-BINDING SUBUNIT CLPX-LIKE, MITOCHONDRIAL"/>
    <property type="match status" value="1"/>
</dbReference>
<feature type="binding site" evidence="6 7">
    <location>
        <position position="13"/>
    </location>
    <ligand>
        <name>Zn(2+)</name>
        <dbReference type="ChEBI" id="CHEBI:29105"/>
    </ligand>
</feature>
<dbReference type="SMART" id="SM00382">
    <property type="entry name" value="AAA"/>
    <property type="match status" value="1"/>
</dbReference>
<feature type="binding site" evidence="6 7">
    <location>
        <position position="35"/>
    </location>
    <ligand>
        <name>Zn(2+)</name>
        <dbReference type="ChEBI" id="CHEBI:29105"/>
    </ligand>
</feature>
<dbReference type="InterPro" id="IPR050052">
    <property type="entry name" value="ATP-dep_Clp_protease_ClpX"/>
</dbReference>
<dbReference type="NCBIfam" id="TIGR00382">
    <property type="entry name" value="clpX"/>
    <property type="match status" value="1"/>
</dbReference>
<dbReference type="GO" id="GO:0046983">
    <property type="term" value="F:protein dimerization activity"/>
    <property type="evidence" value="ECO:0007669"/>
    <property type="project" value="UniProtKB-UniRule"/>
</dbReference>
<dbReference type="InterPro" id="IPR019489">
    <property type="entry name" value="Clp_ATPase_C"/>
</dbReference>
<dbReference type="OrthoDB" id="9804062at2"/>
<dbReference type="PANTHER" id="PTHR48102">
    <property type="entry name" value="ATP-DEPENDENT CLP PROTEASE ATP-BINDING SUBUNIT CLPX-LIKE, MITOCHONDRIAL-RELATED"/>
    <property type="match status" value="1"/>
</dbReference>
<dbReference type="GO" id="GO:0016887">
    <property type="term" value="F:ATP hydrolysis activity"/>
    <property type="evidence" value="ECO:0007669"/>
    <property type="project" value="InterPro"/>
</dbReference>
<keyword evidence="2 6" id="KW-0547">Nucleotide-binding</keyword>
<dbReference type="Pfam" id="PF10431">
    <property type="entry name" value="ClpB_D2-small"/>
    <property type="match status" value="1"/>
</dbReference>
<feature type="binding site" evidence="6 7">
    <location>
        <position position="38"/>
    </location>
    <ligand>
        <name>Zn(2+)</name>
        <dbReference type="ChEBI" id="CHEBI:29105"/>
    </ligand>
</feature>
<evidence type="ECO:0000256" key="2">
    <source>
        <dbReference type="ARBA" id="ARBA00022741"/>
    </source>
</evidence>
<dbReference type="SMART" id="SM01086">
    <property type="entry name" value="ClpB_D2-small"/>
    <property type="match status" value="1"/>
</dbReference>
<comment type="subunit">
    <text evidence="6">Component of the ClpX-ClpP complex. Forms a hexameric ring that, in the presence of ATP, binds to fourteen ClpP subunits assembled into a disk-like structure with a central cavity, resembling the structure of eukaryotic proteasomes.</text>
</comment>
<dbReference type="Gene3D" id="1.10.8.60">
    <property type="match status" value="1"/>
</dbReference>
<keyword evidence="9" id="KW-0378">Hydrolase</keyword>
<keyword evidence="9" id="KW-0645">Protease</keyword>
<dbReference type="SUPFAM" id="SSF57716">
    <property type="entry name" value="Glucocorticoid receptor-like (DNA-binding domain)"/>
    <property type="match status" value="1"/>
</dbReference>
<dbReference type="InterPro" id="IPR003593">
    <property type="entry name" value="AAA+_ATPase"/>
</dbReference>
<dbReference type="InterPro" id="IPR038366">
    <property type="entry name" value="Znf_CppX_C4_sf"/>
</dbReference>
<dbReference type="GO" id="GO:0005524">
    <property type="term" value="F:ATP binding"/>
    <property type="evidence" value="ECO:0007669"/>
    <property type="project" value="UniProtKB-UniRule"/>
</dbReference>
<dbReference type="FunFam" id="3.40.50.300:FF:000005">
    <property type="entry name" value="ATP-dependent Clp protease ATP-binding subunit ClpX"/>
    <property type="match status" value="1"/>
</dbReference>
<dbReference type="CDD" id="cd19497">
    <property type="entry name" value="RecA-like_ClpX"/>
    <property type="match status" value="1"/>
</dbReference>
<keyword evidence="1 6" id="KW-0479">Metal-binding</keyword>
<gene>
    <name evidence="6 9" type="primary">clpX</name>
    <name evidence="9" type="ORF">SCNU_07813</name>
</gene>
<evidence type="ECO:0000256" key="5">
    <source>
        <dbReference type="ARBA" id="ARBA00023186"/>
    </source>
</evidence>
<accession>F1YI48</accession>
<feature type="binding site" evidence="6 7">
    <location>
        <position position="16"/>
    </location>
    <ligand>
        <name>Zn(2+)</name>
        <dbReference type="ChEBI" id="CHEBI:29105"/>
    </ligand>
</feature>
<dbReference type="InterPro" id="IPR004487">
    <property type="entry name" value="Clp_protease_ATP-bd_su_ClpX"/>
</dbReference>
<dbReference type="Pfam" id="PF07724">
    <property type="entry name" value="AAA_2"/>
    <property type="match status" value="1"/>
</dbReference>
<dbReference type="PROSITE" id="PS51902">
    <property type="entry name" value="CLPX_ZB"/>
    <property type="match status" value="1"/>
</dbReference>
<proteinExistence type="inferred from homology"/>
<dbReference type="NCBIfam" id="NF003745">
    <property type="entry name" value="PRK05342.1"/>
    <property type="match status" value="1"/>
</dbReference>
<evidence type="ECO:0000256" key="1">
    <source>
        <dbReference type="ARBA" id="ARBA00022723"/>
    </source>
</evidence>
<dbReference type="HAMAP" id="MF_00175">
    <property type="entry name" value="ClpX"/>
    <property type="match status" value="1"/>
</dbReference>
<dbReference type="GO" id="GO:0008270">
    <property type="term" value="F:zinc ion binding"/>
    <property type="evidence" value="ECO:0007669"/>
    <property type="project" value="UniProtKB-UniRule"/>
</dbReference>
<dbReference type="Gene3D" id="3.40.50.300">
    <property type="entry name" value="P-loop containing nucleotide triphosphate hydrolases"/>
    <property type="match status" value="1"/>
</dbReference>
<dbReference type="GO" id="GO:0051082">
    <property type="term" value="F:unfolded protein binding"/>
    <property type="evidence" value="ECO:0007669"/>
    <property type="project" value="UniProtKB-UniRule"/>
</dbReference>
<feature type="binding site" evidence="6">
    <location>
        <begin position="126"/>
        <end position="133"/>
    </location>
    <ligand>
        <name>ATP</name>
        <dbReference type="ChEBI" id="CHEBI:30616"/>
    </ligand>
</feature>
<keyword evidence="4 6" id="KW-0067">ATP-binding</keyword>
<dbReference type="RefSeq" id="WP_009678801.1">
    <property type="nucleotide sequence ID" value="NZ_AEUD01000005.1"/>
</dbReference>
<keyword evidence="3 6" id="KW-0862">Zinc</keyword>
<feature type="domain" description="ClpX-type ZB" evidence="8">
    <location>
        <begin position="1"/>
        <end position="54"/>
    </location>
</feature>
<dbReference type="InterPro" id="IPR010603">
    <property type="entry name" value="Znf_CppX_C4"/>
</dbReference>
<dbReference type="Proteomes" id="UP000035065">
    <property type="component" value="Unassembled WGS sequence"/>
</dbReference>
<dbReference type="GO" id="GO:0140662">
    <property type="term" value="F:ATP-dependent protein folding chaperone"/>
    <property type="evidence" value="ECO:0007669"/>
    <property type="project" value="InterPro"/>
</dbReference>
<dbReference type="InterPro" id="IPR059188">
    <property type="entry name" value="Znf_CLPX-like"/>
</dbReference>
<dbReference type="STRING" id="644548.SCNU_07813"/>
<name>F1YI48_9ACTN</name>
<dbReference type="InterPro" id="IPR046425">
    <property type="entry name" value="ClpX_bact"/>
</dbReference>
<dbReference type="GO" id="GO:0051301">
    <property type="term" value="P:cell division"/>
    <property type="evidence" value="ECO:0007669"/>
    <property type="project" value="TreeGrafter"/>
</dbReference>
<dbReference type="Pfam" id="PF06689">
    <property type="entry name" value="zf-C4_ClpX"/>
    <property type="match status" value="1"/>
</dbReference>
<evidence type="ECO:0000313" key="10">
    <source>
        <dbReference type="Proteomes" id="UP000035065"/>
    </source>
</evidence>
<dbReference type="AlphaFoldDB" id="F1YI48"/>
<dbReference type="InterPro" id="IPR003959">
    <property type="entry name" value="ATPase_AAA_core"/>
</dbReference>
<dbReference type="SUPFAM" id="SSF52540">
    <property type="entry name" value="P-loop containing nucleoside triphosphate hydrolases"/>
    <property type="match status" value="1"/>
</dbReference>
<keyword evidence="5 6" id="KW-0143">Chaperone</keyword>
<dbReference type="SMART" id="SM00994">
    <property type="entry name" value="zf-C4_ClpX"/>
    <property type="match status" value="1"/>
</dbReference>
<dbReference type="EMBL" id="AEUD01000005">
    <property type="protein sequence ID" value="EGD55602.1"/>
    <property type="molecule type" value="Genomic_DNA"/>
</dbReference>
<dbReference type="GO" id="GO:0051603">
    <property type="term" value="P:proteolysis involved in protein catabolic process"/>
    <property type="evidence" value="ECO:0007669"/>
    <property type="project" value="TreeGrafter"/>
</dbReference>
<reference evidence="9 10" key="1">
    <citation type="journal article" date="2011" name="J. Bacteriol.">
        <title>Draft Genome Sequence of Gordonia neofelifaecis NRRL B-59395, a Cholesterol-Degrading Actinomycete.</title>
        <authorList>
            <person name="Ge F."/>
            <person name="Li W."/>
            <person name="Chen G."/>
            <person name="Liu Y."/>
            <person name="Zhang G."/>
            <person name="Yong B."/>
            <person name="Wang Q."/>
            <person name="Wang N."/>
            <person name="Huang Z."/>
            <person name="Li W."/>
            <person name="Wang J."/>
            <person name="Wu C."/>
            <person name="Xie Q."/>
            <person name="Liu G."/>
        </authorList>
    </citation>
    <scope>NUCLEOTIDE SEQUENCE [LARGE SCALE GENOMIC DNA]</scope>
    <source>
        <strain evidence="9 10">NRRL B-59395</strain>
    </source>
</reference>
<comment type="similarity">
    <text evidence="6 7">Belongs to the ClpX chaperone family.</text>
</comment>
<sequence length="429" mass="46689">MARMGDGGDLLKCSFCGKSQKQVKKLIAGPGVYICDECIDLCNEIIEEELAETSDVKLDELPKPAEIRDFLDNYVVGQDSAKRTLAVAVYNHYKRIQAGEKKAGDKRSPGAEPVELAKSNILMLGPTGCGKTYLAQTLAKMLNVPFAIADATALTEAGYVGEDVENILLKLIQAADYDVKRAETGIIYIDEVDKIARKSENPSITRDVSGEGVQQALLKILEGTQASVPPQGGRKHPHQEFIQIDTTNVLFIVAGAFAGLEKVVDERIGKRGIGFGNDVPSKDKVDTTDHFAEVMPEDLIKFGLIPEFIGRLPVVASVANLDKEALVSILSEPKNALVKQYVRLFDMDNVELEFSQDALEAVADQAIHRGTGARGLRAIMEEVLLPVMYDIPSRDDVAKVVVTGETVRDNVLPTIVPRSEDDGPREKSA</sequence>
<organism evidence="9 10">
    <name type="scientific">Gordonia neofelifaecis NRRL B-59395</name>
    <dbReference type="NCBI Taxonomy" id="644548"/>
    <lineage>
        <taxon>Bacteria</taxon>
        <taxon>Bacillati</taxon>
        <taxon>Actinomycetota</taxon>
        <taxon>Actinomycetes</taxon>
        <taxon>Mycobacteriales</taxon>
        <taxon>Gordoniaceae</taxon>
        <taxon>Gordonia</taxon>
    </lineage>
</organism>
<dbReference type="GO" id="GO:0009376">
    <property type="term" value="C:HslUV protease complex"/>
    <property type="evidence" value="ECO:0007669"/>
    <property type="project" value="TreeGrafter"/>
</dbReference>
<protein>
    <recommendedName>
        <fullName evidence="6">ATP-dependent Clp protease ATP-binding subunit ClpX</fullName>
    </recommendedName>
</protein>
<evidence type="ECO:0000256" key="4">
    <source>
        <dbReference type="ARBA" id="ARBA00022840"/>
    </source>
</evidence>
<evidence type="ECO:0000313" key="9">
    <source>
        <dbReference type="EMBL" id="EGD55602.1"/>
    </source>
</evidence>
<evidence type="ECO:0000256" key="6">
    <source>
        <dbReference type="HAMAP-Rule" id="MF_00175"/>
    </source>
</evidence>
<comment type="caution">
    <text evidence="9">The sequence shown here is derived from an EMBL/GenBank/DDBJ whole genome shotgun (WGS) entry which is preliminary data.</text>
</comment>
<dbReference type="InterPro" id="IPR027417">
    <property type="entry name" value="P-loop_NTPase"/>
</dbReference>